<keyword evidence="4" id="KW-1185">Reference proteome</keyword>
<dbReference type="AlphaFoldDB" id="A0A0W0ZV66"/>
<dbReference type="OrthoDB" id="5654253at2"/>
<reference evidence="3 4" key="1">
    <citation type="submission" date="2015-11" db="EMBL/GenBank/DDBJ databases">
        <title>Genomic analysis of 38 Legionella species identifies large and diverse effector repertoires.</title>
        <authorList>
            <person name="Burstein D."/>
            <person name="Amaro F."/>
            <person name="Zusman T."/>
            <person name="Lifshitz Z."/>
            <person name="Cohen O."/>
            <person name="Gilbert J.A."/>
            <person name="Pupko T."/>
            <person name="Shuman H.A."/>
            <person name="Segal G."/>
        </authorList>
    </citation>
    <scope>NUCLEOTIDE SEQUENCE [LARGE SCALE GENOMIC DNA]</scope>
    <source>
        <strain evidence="3 4">ATCC 49180</strain>
    </source>
</reference>
<evidence type="ECO:0000256" key="2">
    <source>
        <dbReference type="SAM" id="MobiDB-lite"/>
    </source>
</evidence>
<dbReference type="STRING" id="40335.Ltuc_0522"/>
<proteinExistence type="predicted"/>
<keyword evidence="1" id="KW-0175">Coiled coil</keyword>
<dbReference type="PATRIC" id="fig|40335.7.peg.542"/>
<name>A0A0W0ZV66_9GAMM</name>
<protein>
    <submittedName>
        <fullName evidence="3">Uncharacterized protein</fullName>
    </submittedName>
</protein>
<organism evidence="3 4">
    <name type="scientific">Legionella tucsonensis</name>
    <dbReference type="NCBI Taxonomy" id="40335"/>
    <lineage>
        <taxon>Bacteria</taxon>
        <taxon>Pseudomonadati</taxon>
        <taxon>Pseudomonadota</taxon>
        <taxon>Gammaproteobacteria</taxon>
        <taxon>Legionellales</taxon>
        <taxon>Legionellaceae</taxon>
        <taxon>Legionella</taxon>
    </lineage>
</organism>
<accession>A0A0W0ZV66</accession>
<evidence type="ECO:0000313" key="3">
    <source>
        <dbReference type="EMBL" id="KTD72675.1"/>
    </source>
</evidence>
<feature type="coiled-coil region" evidence="1">
    <location>
        <begin position="247"/>
        <end position="306"/>
    </location>
</feature>
<comment type="caution">
    <text evidence="3">The sequence shown here is derived from an EMBL/GenBank/DDBJ whole genome shotgun (WGS) entry which is preliminary data.</text>
</comment>
<sequence length="644" mass="74687">MGSLHISPDEHLKRVMGNPSDLILKQRELSEATYPLLVSYLGWLRRLNVMQNKNDVIRQNEQFLNEFMYLCEHNLLFFLTVSGRFDIIRELFKDKDLLAKEVALLEEIEKEQAQAAAANLQNFVFIPRKKESSILQSEVPKPLHLLTSEWEKSLYGITNMSLYQYYEEEMKRITYIHHIKQIKLIDTSYEEHITLMQKALNFVSQDENIPEETKQKAKTLYNKLIAIKNEMEMEYPQVTLLDAVSEIEVIEKQYQVKQEKLKEAQEALKVFFEEVRHEAPQLQIIYEEHQEIVRNFEKESQAIQVEWKQEMETLSTQYEKARAHALEDIDSSLSFIIDELKKCPVDELNEEQINRLDVTLIQLQEYKEKLKTVECYESTQILLSACNKDLETIASIIRPVLSEEAQKCFDLNISLMKQMFVAPQDSVEHLIPTPDNLLQETLDRGAESLPKPNVTDTSLEAQSIDVKSSTPAIERVAIEQHQPEFSEDEKPETIHLFEKQKIEAGSSKPTIEFTRTKQHGSEDPENSEVGRYRFFMNSIRDGTELIEFDSEKQRNYASALKELSSVLSDLNEEVEPEISEKIKKIEILIKDAKSMGFDKASPSHIQKICDACDLGIDYEPLSHVKDNLASMFHFQNNHQNSAGM</sequence>
<gene>
    <name evidence="3" type="ORF">Ltuc_0522</name>
</gene>
<dbReference type="Proteomes" id="UP000054693">
    <property type="component" value="Unassembled WGS sequence"/>
</dbReference>
<feature type="region of interest" description="Disordered" evidence="2">
    <location>
        <begin position="507"/>
        <end position="529"/>
    </location>
</feature>
<evidence type="ECO:0000256" key="1">
    <source>
        <dbReference type="SAM" id="Coils"/>
    </source>
</evidence>
<dbReference type="EMBL" id="LNZA01000001">
    <property type="protein sequence ID" value="KTD72675.1"/>
    <property type="molecule type" value="Genomic_DNA"/>
</dbReference>
<evidence type="ECO:0000313" key="4">
    <source>
        <dbReference type="Proteomes" id="UP000054693"/>
    </source>
</evidence>